<keyword evidence="8 9" id="KW-0472">Membrane</keyword>
<evidence type="ECO:0000256" key="9">
    <source>
        <dbReference type="SAM" id="Phobius"/>
    </source>
</evidence>
<evidence type="ECO:0000256" key="5">
    <source>
        <dbReference type="ARBA" id="ARBA00022729"/>
    </source>
</evidence>
<dbReference type="GO" id="GO:0042597">
    <property type="term" value="C:periplasmic space"/>
    <property type="evidence" value="ECO:0007669"/>
    <property type="project" value="InterPro"/>
</dbReference>
<feature type="transmembrane region" description="Helical" evidence="9">
    <location>
        <begin position="335"/>
        <end position="359"/>
    </location>
</feature>
<evidence type="ECO:0000256" key="6">
    <source>
        <dbReference type="ARBA" id="ARBA00022989"/>
    </source>
</evidence>
<feature type="transmembrane region" description="Helical" evidence="9">
    <location>
        <begin position="238"/>
        <end position="257"/>
    </location>
</feature>
<evidence type="ECO:0000256" key="8">
    <source>
        <dbReference type="ARBA" id="ARBA00023136"/>
    </source>
</evidence>
<feature type="domain" description="CopC" evidence="11">
    <location>
        <begin position="25"/>
        <end position="114"/>
    </location>
</feature>
<name>A0A4V5NM82_9RHOB</name>
<proteinExistence type="predicted"/>
<feature type="transmembrane region" description="Helical" evidence="9">
    <location>
        <begin position="302"/>
        <end position="323"/>
    </location>
</feature>
<dbReference type="PANTHER" id="PTHR34820">
    <property type="entry name" value="INNER MEMBRANE PROTEIN YEBZ"/>
    <property type="match status" value="1"/>
</dbReference>
<feature type="transmembrane region" description="Helical" evidence="9">
    <location>
        <begin position="380"/>
        <end position="399"/>
    </location>
</feature>
<dbReference type="GO" id="GO:0046688">
    <property type="term" value="P:response to copper ion"/>
    <property type="evidence" value="ECO:0007669"/>
    <property type="project" value="InterPro"/>
</dbReference>
<evidence type="ECO:0000256" key="3">
    <source>
        <dbReference type="ARBA" id="ARBA00022692"/>
    </source>
</evidence>
<dbReference type="InterPro" id="IPR008457">
    <property type="entry name" value="Cu-R_CopD_dom"/>
</dbReference>
<feature type="signal peptide" evidence="10">
    <location>
        <begin position="1"/>
        <end position="26"/>
    </location>
</feature>
<dbReference type="GO" id="GO:0005507">
    <property type="term" value="F:copper ion binding"/>
    <property type="evidence" value="ECO:0007669"/>
    <property type="project" value="InterPro"/>
</dbReference>
<feature type="domain" description="Copper resistance protein D" evidence="12">
    <location>
        <begin position="299"/>
        <end position="396"/>
    </location>
</feature>
<dbReference type="Gene3D" id="2.60.40.1220">
    <property type="match status" value="1"/>
</dbReference>
<keyword evidence="3 9" id="KW-0812">Transmembrane</keyword>
<reference evidence="13 14" key="1">
    <citation type="submission" date="2019-04" db="EMBL/GenBank/DDBJ databases">
        <title>Crypto-aerobic microbial life in anoxic (sulfidic) marine sediments.</title>
        <authorList>
            <person name="Bhattacharya S."/>
            <person name="Roy C."/>
            <person name="Mondal N."/>
            <person name="Sarkar J."/>
            <person name="Mandal S."/>
            <person name="Rameez M.J."/>
            <person name="Ghosh W."/>
        </authorList>
    </citation>
    <scope>NUCLEOTIDE SEQUENCE [LARGE SCALE GENOMIC DNA]</scope>
    <source>
        <strain evidence="13 14">SBBC</strain>
    </source>
</reference>
<evidence type="ECO:0000259" key="11">
    <source>
        <dbReference type="Pfam" id="PF04234"/>
    </source>
</evidence>
<evidence type="ECO:0000313" key="13">
    <source>
        <dbReference type="EMBL" id="TKA97727.1"/>
    </source>
</evidence>
<dbReference type="InterPro" id="IPR007348">
    <property type="entry name" value="CopC_dom"/>
</dbReference>
<keyword evidence="5 10" id="KW-0732">Signal</keyword>
<evidence type="ECO:0000313" key="14">
    <source>
        <dbReference type="Proteomes" id="UP000306340"/>
    </source>
</evidence>
<dbReference type="Pfam" id="PF05425">
    <property type="entry name" value="CopD"/>
    <property type="match status" value="1"/>
</dbReference>
<feature type="transmembrane region" description="Helical" evidence="9">
    <location>
        <begin position="139"/>
        <end position="158"/>
    </location>
</feature>
<keyword evidence="4" id="KW-0479">Metal-binding</keyword>
<keyword evidence="2" id="KW-1003">Cell membrane</keyword>
<evidence type="ECO:0000256" key="2">
    <source>
        <dbReference type="ARBA" id="ARBA00022475"/>
    </source>
</evidence>
<evidence type="ECO:0000259" key="12">
    <source>
        <dbReference type="Pfam" id="PF05425"/>
    </source>
</evidence>
<feature type="transmembrane region" description="Helical" evidence="9">
    <location>
        <begin position="209"/>
        <end position="231"/>
    </location>
</feature>
<dbReference type="EMBL" id="SWAU01000025">
    <property type="protein sequence ID" value="TKA97727.1"/>
    <property type="molecule type" value="Genomic_DNA"/>
</dbReference>
<dbReference type="Proteomes" id="UP000306340">
    <property type="component" value="Unassembled WGS sequence"/>
</dbReference>
<gene>
    <name evidence="13" type="ORF">FAZ78_04595</name>
</gene>
<sequence length="517" mass="52661">MPRFLRPLMFALTLLLSSGTLALAHAQVQDSDPKAEAVVAALPGAVTLSFSEPVGSLVLRWLLPDGREVEAQGTLRGNDLVVAPVDGGEGSYVLNWRVASTDGHPVAGALIFAVGAPSGVAAQAAADAGSAQLAAAGRFALTLLLVIGVGAAVFDRIVASLAAGARRVALASTALAPPFAALALGLHGLDMLGRGTSGLADAAVWQAAGTAPVARSIGLAAVAALIGLTALSVRSKAVAILAWVIAAISFAMSGHAAEAPPRWLSGPALALHALALIFWLGALMPLAASLRRADAVMQLTRFSVIAVPMVILLIATGAALTVVQAGSLSALIASPWGAILGAKLVLVALLVALASWNRLVLTPALAAGRPEAPKRLNRSIRAEILLCVAILALASAFRLTPPPRIAGPAVSVYAHIHGAGAMADLSMLPGQTGQNVVMLGFMDGDFNPLVPQEVRLRFSDAGRGIGPIETRAEALPDGRWQTAPVTLPGAGPWDVTLDILISDFAKITLTGQVQLPP</sequence>
<evidence type="ECO:0000256" key="7">
    <source>
        <dbReference type="ARBA" id="ARBA00023008"/>
    </source>
</evidence>
<dbReference type="GO" id="GO:0005886">
    <property type="term" value="C:plasma membrane"/>
    <property type="evidence" value="ECO:0007669"/>
    <property type="project" value="UniProtKB-SubCell"/>
</dbReference>
<evidence type="ECO:0000256" key="1">
    <source>
        <dbReference type="ARBA" id="ARBA00004651"/>
    </source>
</evidence>
<protein>
    <submittedName>
        <fullName evidence="13">Copper resistance protein CopC</fullName>
    </submittedName>
</protein>
<evidence type="ECO:0000256" key="4">
    <source>
        <dbReference type="ARBA" id="ARBA00022723"/>
    </source>
</evidence>
<dbReference type="InterPro" id="IPR014755">
    <property type="entry name" value="Cu-Rt/internalin_Ig-like"/>
</dbReference>
<dbReference type="SUPFAM" id="SSF81296">
    <property type="entry name" value="E set domains"/>
    <property type="match status" value="1"/>
</dbReference>
<organism evidence="13 14">
    <name type="scientific">Cereibacter changlensis</name>
    <dbReference type="NCBI Taxonomy" id="402884"/>
    <lineage>
        <taxon>Bacteria</taxon>
        <taxon>Pseudomonadati</taxon>
        <taxon>Pseudomonadota</taxon>
        <taxon>Alphaproteobacteria</taxon>
        <taxon>Rhodobacterales</taxon>
        <taxon>Paracoccaceae</taxon>
        <taxon>Cereibacter</taxon>
    </lineage>
</organism>
<dbReference type="GO" id="GO:0006825">
    <property type="term" value="P:copper ion transport"/>
    <property type="evidence" value="ECO:0007669"/>
    <property type="project" value="InterPro"/>
</dbReference>
<evidence type="ECO:0000256" key="10">
    <source>
        <dbReference type="SAM" id="SignalP"/>
    </source>
</evidence>
<comment type="caution">
    <text evidence="13">The sequence shown here is derived from an EMBL/GenBank/DDBJ whole genome shotgun (WGS) entry which is preliminary data.</text>
</comment>
<comment type="subcellular location">
    <subcellularLocation>
        <location evidence="1">Cell membrane</location>
        <topology evidence="1">Multi-pass membrane protein</topology>
    </subcellularLocation>
</comment>
<dbReference type="PANTHER" id="PTHR34820:SF4">
    <property type="entry name" value="INNER MEMBRANE PROTEIN YEBZ"/>
    <property type="match status" value="1"/>
</dbReference>
<keyword evidence="6 9" id="KW-1133">Transmembrane helix</keyword>
<feature type="chain" id="PRO_5020675128" evidence="10">
    <location>
        <begin position="27"/>
        <end position="517"/>
    </location>
</feature>
<keyword evidence="7" id="KW-0186">Copper</keyword>
<feature type="transmembrane region" description="Helical" evidence="9">
    <location>
        <begin position="170"/>
        <end position="189"/>
    </location>
</feature>
<feature type="transmembrane region" description="Helical" evidence="9">
    <location>
        <begin position="269"/>
        <end position="290"/>
    </location>
</feature>
<dbReference type="Pfam" id="PF04234">
    <property type="entry name" value="CopC"/>
    <property type="match status" value="1"/>
</dbReference>
<accession>A0A4V5NM82</accession>
<dbReference type="AlphaFoldDB" id="A0A4V5NM82"/>
<dbReference type="InterPro" id="IPR032694">
    <property type="entry name" value="CopC/D"/>
</dbReference>
<dbReference type="InterPro" id="IPR014756">
    <property type="entry name" value="Ig_E-set"/>
</dbReference>